<dbReference type="Proteomes" id="UP000235162">
    <property type="component" value="Unassembled WGS sequence"/>
</dbReference>
<evidence type="ECO:0000256" key="10">
    <source>
        <dbReference type="ARBA" id="ARBA00023237"/>
    </source>
</evidence>
<evidence type="ECO:0000256" key="7">
    <source>
        <dbReference type="ARBA" id="ARBA00023065"/>
    </source>
</evidence>
<protein>
    <submittedName>
        <fullName evidence="15">TonB-dependent receptor</fullName>
    </submittedName>
</protein>
<dbReference type="SUPFAM" id="SSF56935">
    <property type="entry name" value="Porins"/>
    <property type="match status" value="1"/>
</dbReference>
<evidence type="ECO:0000313" key="15">
    <source>
        <dbReference type="EMBL" id="PLW85712.1"/>
    </source>
</evidence>
<keyword evidence="5 11" id="KW-0812">Transmembrane</keyword>
<gene>
    <name evidence="15" type="ORF">C0029_14005</name>
</gene>
<keyword evidence="3 11" id="KW-1134">Transmembrane beta strand</keyword>
<dbReference type="Gene3D" id="2.40.170.20">
    <property type="entry name" value="TonB-dependent receptor, beta-barrel domain"/>
    <property type="match status" value="1"/>
</dbReference>
<keyword evidence="15" id="KW-0675">Receptor</keyword>
<keyword evidence="9 11" id="KW-0472">Membrane</keyword>
<dbReference type="InterPro" id="IPR000531">
    <property type="entry name" value="Beta-barrel_TonB"/>
</dbReference>
<evidence type="ECO:0000256" key="5">
    <source>
        <dbReference type="ARBA" id="ARBA00022692"/>
    </source>
</evidence>
<sequence length="819" mass="89471">MRYSINWLDAAMGSPRGSVLMRAATIAVWALLPLTGQAQMLEEVLVTAQKRAQSLQDVPISVSAVSGEKLERAGILDFADLSAYVPNFQKADTALGPVLLIRGIGSGVNQSFEQSVVQYADDVALGRAPLARMPFMDFERVEVLRGPQNVLFGKNSIGGALSITTAEPTEAFEGRVSAEYEHDYNQQLYTGVLSGPLTGALAGRLAVRSYSDAGYYDNLTSGNQEPGRDEFSIRGKLRWDFNDAITSTLKAEHAAIEANGTPSEVFLNMPSGTGPLSFLFSGLTYPEIGELLGELTGEDVGSEDGVFNFRRSTNVEESSEIAATNITLRLEGKLGAIDVTGVTAWLEYDTDELCDCDQLGLDVLSITQSEDYQQFSQELRFTSPVGGAFDWIGGAFYQYSDLAFDSFSLVDDNNVLTALGVLGNSLGPAGAELTAIGLGANSQTGRAYDSESEIFAVFAQATWHLSAHVRMTIGARYTYEEKTASRVIDSRNTATDDFDIEQSIVVNQLLGIDLQTLGELSATQALGPEYPKGFFSTHNLDQTNSEDAFTPSLVLEWDASDSAMVYGSVASGYKSGGFDARGNREGDFFYDNETVVTYELGAKTRLFDNRAELNAAAFYTDYRDLQVSQFDGEAGFFVGNAPKAVTQGVELDGRVQLSEGLSATLSMAYLDFEFKEYEGSCSRPEFIETGVRQCDYQGRRNIFTPEWSGSLGLAYTRMIASGYSLYAGLDVSYVDEQFVEVTLYEPLQQDAYTRVNAQLGLESDRWSILLIGRNLTDEDITSYISEVTLSGGNPFYAPSYAGFYERPQTVALQFNYWFD</sequence>
<dbReference type="EMBL" id="PKUR01000003">
    <property type="protein sequence ID" value="PLW85712.1"/>
    <property type="molecule type" value="Genomic_DNA"/>
</dbReference>
<evidence type="ECO:0000259" key="14">
    <source>
        <dbReference type="Pfam" id="PF07715"/>
    </source>
</evidence>
<evidence type="ECO:0000256" key="11">
    <source>
        <dbReference type="PROSITE-ProRule" id="PRU01360"/>
    </source>
</evidence>
<dbReference type="InterPro" id="IPR012910">
    <property type="entry name" value="Plug_dom"/>
</dbReference>
<evidence type="ECO:0000256" key="2">
    <source>
        <dbReference type="ARBA" id="ARBA00022448"/>
    </source>
</evidence>
<evidence type="ECO:0000256" key="1">
    <source>
        <dbReference type="ARBA" id="ARBA00004571"/>
    </source>
</evidence>
<dbReference type="PANTHER" id="PTHR32552">
    <property type="entry name" value="FERRICHROME IRON RECEPTOR-RELATED"/>
    <property type="match status" value="1"/>
</dbReference>
<dbReference type="GO" id="GO:0009279">
    <property type="term" value="C:cell outer membrane"/>
    <property type="evidence" value="ECO:0007669"/>
    <property type="project" value="UniProtKB-SubCell"/>
</dbReference>
<keyword evidence="7" id="KW-0406">Ion transport</keyword>
<evidence type="ECO:0000313" key="16">
    <source>
        <dbReference type="Proteomes" id="UP000235162"/>
    </source>
</evidence>
<dbReference type="RefSeq" id="WP_084198468.1">
    <property type="nucleotide sequence ID" value="NZ_BMYL01000003.1"/>
</dbReference>
<evidence type="ECO:0000256" key="3">
    <source>
        <dbReference type="ARBA" id="ARBA00022452"/>
    </source>
</evidence>
<keyword evidence="8 12" id="KW-0798">TonB box</keyword>
<organism evidence="15 16">
    <name type="scientific">Halioglobus japonicus</name>
    <dbReference type="NCBI Taxonomy" id="930805"/>
    <lineage>
        <taxon>Bacteria</taxon>
        <taxon>Pseudomonadati</taxon>
        <taxon>Pseudomonadota</taxon>
        <taxon>Gammaproteobacteria</taxon>
        <taxon>Cellvibrionales</taxon>
        <taxon>Halieaceae</taxon>
        <taxon>Halioglobus</taxon>
    </lineage>
</organism>
<dbReference type="PANTHER" id="PTHR32552:SF81">
    <property type="entry name" value="TONB-DEPENDENT OUTER MEMBRANE RECEPTOR"/>
    <property type="match status" value="1"/>
</dbReference>
<feature type="domain" description="TonB-dependent receptor-like beta-barrel" evidence="13">
    <location>
        <begin position="323"/>
        <end position="775"/>
    </location>
</feature>
<keyword evidence="10 11" id="KW-0998">Cell outer membrane</keyword>
<dbReference type="Pfam" id="PF00593">
    <property type="entry name" value="TonB_dep_Rec_b-barrel"/>
    <property type="match status" value="1"/>
</dbReference>
<keyword evidence="4" id="KW-0410">Iron transport</keyword>
<proteinExistence type="inferred from homology"/>
<comment type="similarity">
    <text evidence="11 12">Belongs to the TonB-dependent receptor family.</text>
</comment>
<comment type="subcellular location">
    <subcellularLocation>
        <location evidence="1 11">Cell outer membrane</location>
        <topology evidence="1 11">Multi-pass membrane protein</topology>
    </subcellularLocation>
</comment>
<keyword evidence="6" id="KW-0408">Iron</keyword>
<comment type="caution">
    <text evidence="15">The sequence shown here is derived from an EMBL/GenBank/DDBJ whole genome shotgun (WGS) entry which is preliminary data.</text>
</comment>
<evidence type="ECO:0000256" key="9">
    <source>
        <dbReference type="ARBA" id="ARBA00023136"/>
    </source>
</evidence>
<dbReference type="AlphaFoldDB" id="A0AAP8SMM0"/>
<dbReference type="GO" id="GO:0006826">
    <property type="term" value="P:iron ion transport"/>
    <property type="evidence" value="ECO:0007669"/>
    <property type="project" value="UniProtKB-KW"/>
</dbReference>
<dbReference type="InterPro" id="IPR039426">
    <property type="entry name" value="TonB-dep_rcpt-like"/>
</dbReference>
<evidence type="ECO:0000256" key="8">
    <source>
        <dbReference type="ARBA" id="ARBA00023077"/>
    </source>
</evidence>
<accession>A0AAP8SMM0</accession>
<feature type="domain" description="TonB-dependent receptor plug" evidence="14">
    <location>
        <begin position="55"/>
        <end position="160"/>
    </location>
</feature>
<evidence type="ECO:0000259" key="13">
    <source>
        <dbReference type="Pfam" id="PF00593"/>
    </source>
</evidence>
<keyword evidence="16" id="KW-1185">Reference proteome</keyword>
<evidence type="ECO:0000256" key="6">
    <source>
        <dbReference type="ARBA" id="ARBA00023004"/>
    </source>
</evidence>
<evidence type="ECO:0000256" key="12">
    <source>
        <dbReference type="RuleBase" id="RU003357"/>
    </source>
</evidence>
<dbReference type="Pfam" id="PF07715">
    <property type="entry name" value="Plug"/>
    <property type="match status" value="1"/>
</dbReference>
<evidence type="ECO:0000256" key="4">
    <source>
        <dbReference type="ARBA" id="ARBA00022496"/>
    </source>
</evidence>
<keyword evidence="2 11" id="KW-0813">Transport</keyword>
<dbReference type="InterPro" id="IPR036942">
    <property type="entry name" value="Beta-barrel_TonB_sf"/>
</dbReference>
<dbReference type="PROSITE" id="PS52016">
    <property type="entry name" value="TONB_DEPENDENT_REC_3"/>
    <property type="match status" value="1"/>
</dbReference>
<reference evidence="15 16" key="1">
    <citation type="submission" date="2018-01" db="EMBL/GenBank/DDBJ databases">
        <title>The draft genome sequence of Halioglobus japonicus S1-36.</title>
        <authorList>
            <person name="Du Z.-J."/>
            <person name="Shi M.-J."/>
        </authorList>
    </citation>
    <scope>NUCLEOTIDE SEQUENCE [LARGE SCALE GENOMIC DNA]</scope>
    <source>
        <strain evidence="15 16">S1-36</strain>
    </source>
</reference>
<name>A0AAP8SMM0_9GAMM</name>